<dbReference type="Proteomes" id="UP000001887">
    <property type="component" value="Chromosome"/>
</dbReference>
<feature type="chain" id="PRO_5003035309" description="Leucine Rich repeats (2 copies)" evidence="2">
    <location>
        <begin position="30"/>
        <end position="253"/>
    </location>
</feature>
<evidence type="ECO:0008006" key="5">
    <source>
        <dbReference type="Google" id="ProtNLM"/>
    </source>
</evidence>
<accession>D2QZC5</accession>
<dbReference type="eggNOG" id="COG4886">
    <property type="taxonomic scope" value="Bacteria"/>
</dbReference>
<feature type="region of interest" description="Disordered" evidence="1">
    <location>
        <begin position="232"/>
        <end position="253"/>
    </location>
</feature>
<reference evidence="3 4" key="1">
    <citation type="journal article" date="2009" name="Stand. Genomic Sci.">
        <title>Complete genome sequence of Pirellula staleyi type strain (ATCC 27377).</title>
        <authorList>
            <person name="Clum A."/>
            <person name="Tindall B.J."/>
            <person name="Sikorski J."/>
            <person name="Ivanova N."/>
            <person name="Mavrommatis K."/>
            <person name="Lucas S."/>
            <person name="Glavina del Rio T."/>
            <person name="Nolan M."/>
            <person name="Chen F."/>
            <person name="Tice H."/>
            <person name="Pitluck S."/>
            <person name="Cheng J.F."/>
            <person name="Chertkov O."/>
            <person name="Brettin T."/>
            <person name="Han C."/>
            <person name="Detter J.C."/>
            <person name="Kuske C."/>
            <person name="Bruce D."/>
            <person name="Goodwin L."/>
            <person name="Ovchinikova G."/>
            <person name="Pati A."/>
            <person name="Mikhailova N."/>
            <person name="Chen A."/>
            <person name="Palaniappan K."/>
            <person name="Land M."/>
            <person name="Hauser L."/>
            <person name="Chang Y.J."/>
            <person name="Jeffries C.D."/>
            <person name="Chain P."/>
            <person name="Rohde M."/>
            <person name="Goker M."/>
            <person name="Bristow J."/>
            <person name="Eisen J.A."/>
            <person name="Markowitz V."/>
            <person name="Hugenholtz P."/>
            <person name="Kyrpides N.C."/>
            <person name="Klenk H.P."/>
            <person name="Lapidus A."/>
        </authorList>
    </citation>
    <scope>NUCLEOTIDE SEQUENCE [LARGE SCALE GENOMIC DNA]</scope>
    <source>
        <strain evidence="4">ATCC 27377 / DSM 6068 / ICPB 4128</strain>
    </source>
</reference>
<evidence type="ECO:0000256" key="2">
    <source>
        <dbReference type="SAM" id="SignalP"/>
    </source>
</evidence>
<sequence>MFLRCCPPLKLGMLVALNLLCGGCSNTPADLDLPGSSAVVSSEPTLAEQLAAVVSGKSDKVQLTSTPVDDAACESLLKTPEIAILQFDHAENSLSATGLKGLRSLPSLIHLRIRSGLIDDAAADEISQIKSLVILNIPQTTITQAGLKKLATLPNLVQLRLSSPLLDDEAMDLLATFPKLKRIHFIDLPITDASLEKFTKLEKLESLYLDGGNFSDAKIEWLVDTRPDLHLHLNQQHHDRDPKKEDHGPHLPE</sequence>
<dbReference type="HOGENOM" id="CLU_1160385_0_0_0"/>
<evidence type="ECO:0000313" key="4">
    <source>
        <dbReference type="Proteomes" id="UP000001887"/>
    </source>
</evidence>
<dbReference type="KEGG" id="psl:Psta_3657"/>
<feature type="signal peptide" evidence="2">
    <location>
        <begin position="1"/>
        <end position="29"/>
    </location>
</feature>
<dbReference type="InterPro" id="IPR032675">
    <property type="entry name" value="LRR_dom_sf"/>
</dbReference>
<keyword evidence="4" id="KW-1185">Reference proteome</keyword>
<protein>
    <recommendedName>
        <fullName evidence="5">Leucine Rich repeats (2 copies)</fullName>
    </recommendedName>
</protein>
<evidence type="ECO:0000313" key="3">
    <source>
        <dbReference type="EMBL" id="ADB18317.1"/>
    </source>
</evidence>
<keyword evidence="2" id="KW-0732">Signal</keyword>
<name>D2QZC5_PIRSD</name>
<dbReference type="SUPFAM" id="SSF52047">
    <property type="entry name" value="RNI-like"/>
    <property type="match status" value="1"/>
</dbReference>
<proteinExistence type="predicted"/>
<gene>
    <name evidence="3" type="ordered locus">Psta_3657</name>
</gene>
<dbReference type="STRING" id="530564.Psta_3657"/>
<dbReference type="EMBL" id="CP001848">
    <property type="protein sequence ID" value="ADB18317.1"/>
    <property type="molecule type" value="Genomic_DNA"/>
</dbReference>
<evidence type="ECO:0000256" key="1">
    <source>
        <dbReference type="SAM" id="MobiDB-lite"/>
    </source>
</evidence>
<organism evidence="3 4">
    <name type="scientific">Pirellula staleyi (strain ATCC 27377 / DSM 6068 / ICPB 4128)</name>
    <name type="common">Pirella staleyi</name>
    <dbReference type="NCBI Taxonomy" id="530564"/>
    <lineage>
        <taxon>Bacteria</taxon>
        <taxon>Pseudomonadati</taxon>
        <taxon>Planctomycetota</taxon>
        <taxon>Planctomycetia</taxon>
        <taxon>Pirellulales</taxon>
        <taxon>Pirellulaceae</taxon>
        <taxon>Pirellula</taxon>
    </lineage>
</organism>
<dbReference type="AlphaFoldDB" id="D2QZC5"/>
<dbReference type="Gene3D" id="3.80.10.10">
    <property type="entry name" value="Ribonuclease Inhibitor"/>
    <property type="match status" value="1"/>
</dbReference>